<dbReference type="VEuPathDB" id="AmoebaDB:NF0127810"/>
<dbReference type="InterPro" id="IPR058923">
    <property type="entry name" value="RCC1-like_dom"/>
</dbReference>
<keyword evidence="1" id="KW-0344">Guanine-nucleotide releasing factor</keyword>
<dbReference type="Pfam" id="PF23106">
    <property type="entry name" value="EGF_Teneurin"/>
    <property type="match status" value="1"/>
</dbReference>
<evidence type="ECO:0000256" key="4">
    <source>
        <dbReference type="PROSITE-ProRule" id="PRU00235"/>
    </source>
</evidence>
<dbReference type="PROSITE" id="PS50026">
    <property type="entry name" value="EGF_3"/>
    <property type="match status" value="1"/>
</dbReference>
<evidence type="ECO:0000259" key="7">
    <source>
        <dbReference type="PROSITE" id="PS50026"/>
    </source>
</evidence>
<feature type="repeat" description="RCC1" evidence="4">
    <location>
        <begin position="289"/>
        <end position="339"/>
    </location>
</feature>
<feature type="region of interest" description="Disordered" evidence="5">
    <location>
        <begin position="1"/>
        <end position="31"/>
    </location>
</feature>
<dbReference type="SUPFAM" id="SSF117281">
    <property type="entry name" value="Kelch motif"/>
    <property type="match status" value="1"/>
</dbReference>
<evidence type="ECO:0000256" key="6">
    <source>
        <dbReference type="SAM" id="Phobius"/>
    </source>
</evidence>
<keyword evidence="6" id="KW-0812">Transmembrane</keyword>
<dbReference type="VEuPathDB" id="AmoebaDB:NF0077930"/>
<feature type="disulfide bond" evidence="3">
    <location>
        <begin position="1013"/>
        <end position="1022"/>
    </location>
</feature>
<organism evidence="8 9">
    <name type="scientific">Naegleria fowleri</name>
    <name type="common">Brain eating amoeba</name>
    <dbReference type="NCBI Taxonomy" id="5763"/>
    <lineage>
        <taxon>Eukaryota</taxon>
        <taxon>Discoba</taxon>
        <taxon>Heterolobosea</taxon>
        <taxon>Tetramitia</taxon>
        <taxon>Eutetramitia</taxon>
        <taxon>Vahlkampfiidae</taxon>
        <taxon>Naegleria</taxon>
    </lineage>
</organism>
<feature type="repeat" description="RCC1" evidence="4">
    <location>
        <begin position="238"/>
        <end position="289"/>
    </location>
</feature>
<accession>A0A6A5BTK1</accession>
<dbReference type="PROSITE" id="PS01186">
    <property type="entry name" value="EGF_2"/>
    <property type="match status" value="1"/>
</dbReference>
<name>A0A6A5BTK1_NAEFO</name>
<dbReference type="PANTHER" id="PTHR45982">
    <property type="entry name" value="REGULATOR OF CHROMOSOME CONDENSATION"/>
    <property type="match status" value="1"/>
</dbReference>
<dbReference type="InterPro" id="IPR000742">
    <property type="entry name" value="EGF"/>
</dbReference>
<evidence type="ECO:0000256" key="1">
    <source>
        <dbReference type="ARBA" id="ARBA00022658"/>
    </source>
</evidence>
<evidence type="ECO:0000256" key="3">
    <source>
        <dbReference type="PROSITE-ProRule" id="PRU00076"/>
    </source>
</evidence>
<comment type="caution">
    <text evidence="3">Lacks conserved residue(s) required for the propagation of feature annotation.</text>
</comment>
<evidence type="ECO:0000313" key="8">
    <source>
        <dbReference type="EMBL" id="KAF0977080.1"/>
    </source>
</evidence>
<dbReference type="OMA" id="YENATHR"/>
<feature type="transmembrane region" description="Helical" evidence="6">
    <location>
        <begin position="43"/>
        <end position="68"/>
    </location>
</feature>
<dbReference type="EMBL" id="VFQX01000035">
    <property type="protein sequence ID" value="KAF0977080.1"/>
    <property type="molecule type" value="Genomic_DNA"/>
</dbReference>
<dbReference type="SMART" id="SM00181">
    <property type="entry name" value="EGF"/>
    <property type="match status" value="3"/>
</dbReference>
<keyword evidence="3" id="KW-0245">EGF-like domain</keyword>
<reference evidence="8 9" key="1">
    <citation type="journal article" date="2019" name="Sci. Rep.">
        <title>Nanopore sequencing improves the draft genome of the human pathogenic amoeba Naegleria fowleri.</title>
        <authorList>
            <person name="Liechti N."/>
            <person name="Schurch N."/>
            <person name="Bruggmann R."/>
            <person name="Wittwer M."/>
        </authorList>
    </citation>
    <scope>NUCLEOTIDE SEQUENCE [LARGE SCALE GENOMIC DNA]</scope>
    <source>
        <strain evidence="8 9">ATCC 30894</strain>
    </source>
</reference>
<dbReference type="PROSITE" id="PS50012">
    <property type="entry name" value="RCC1_3"/>
    <property type="match status" value="3"/>
</dbReference>
<dbReference type="GeneID" id="68110951"/>
<dbReference type="Gene3D" id="2.10.25.10">
    <property type="entry name" value="Laminin"/>
    <property type="match status" value="2"/>
</dbReference>
<dbReference type="Pfam" id="PF25390">
    <property type="entry name" value="WD40_RLD"/>
    <property type="match status" value="1"/>
</dbReference>
<evidence type="ECO:0000256" key="5">
    <source>
        <dbReference type="SAM" id="MobiDB-lite"/>
    </source>
</evidence>
<dbReference type="PROSITE" id="PS00022">
    <property type="entry name" value="EGF_1"/>
    <property type="match status" value="1"/>
</dbReference>
<dbReference type="GO" id="GO:0005085">
    <property type="term" value="F:guanyl-nucleotide exchange factor activity"/>
    <property type="evidence" value="ECO:0007669"/>
    <property type="project" value="TreeGrafter"/>
</dbReference>
<dbReference type="VEuPathDB" id="AmoebaDB:NfTy_064770"/>
<dbReference type="InterPro" id="IPR051553">
    <property type="entry name" value="Ran_GTPase-activating"/>
</dbReference>
<dbReference type="VEuPathDB" id="AmoebaDB:NF0108840"/>
<feature type="domain" description="EGF-like" evidence="7">
    <location>
        <begin position="983"/>
        <end position="1023"/>
    </location>
</feature>
<dbReference type="GO" id="GO:0005737">
    <property type="term" value="C:cytoplasm"/>
    <property type="evidence" value="ECO:0007669"/>
    <property type="project" value="TreeGrafter"/>
</dbReference>
<keyword evidence="6" id="KW-1133">Transmembrane helix</keyword>
<dbReference type="InterPro" id="IPR015915">
    <property type="entry name" value="Kelch-typ_b-propeller"/>
</dbReference>
<evidence type="ECO:0000313" key="9">
    <source>
        <dbReference type="Proteomes" id="UP000444721"/>
    </source>
</evidence>
<feature type="compositionally biased region" description="Polar residues" evidence="5">
    <location>
        <begin position="1"/>
        <end position="10"/>
    </location>
</feature>
<comment type="caution">
    <text evidence="8">The sequence shown here is derived from an EMBL/GenBank/DDBJ whole genome shotgun (WGS) entry which is preliminary data.</text>
</comment>
<dbReference type="SUPFAM" id="SSF50985">
    <property type="entry name" value="RCC1/BLIP-II"/>
    <property type="match status" value="2"/>
</dbReference>
<gene>
    <name evidence="8" type="ORF">FDP41_003733</name>
</gene>
<proteinExistence type="predicted"/>
<sequence length="1173" mass="130261">MGLTSRSPNFHDQYHHHQQQQQQHYGQQHERQRIPRFGRERMITAFLSVGSLILVALLFNLTTLILFIPHDTEGQKLFDLFEERRLIRERQAKELVDMSNFVKEMTVQAKRANYQKKALAFASRSYSQMNVTKAAYNDLLAKYAKRYQYYQATLQDAQLILNITKVVHEYELLNVTNRIYQEEANINITTPIDPNYVEKLNGTQFTTLSTTTFSRSLYSETSRLVTGEGFGIFITGHGTLYSFGTKSYALGRTNRKDRSVNPVDFKLSANEEIWQLVAGDSHVLLLTNLKLYGWGLNNWGQLGDGSTTTRQLPVEILTHSGSIIYIAAGTDNSFYVNTAGQLYAWGRNSEYQLGLGTDRTIAPASVKQPMLVSFADNPAVTHVCAGVAHVVVRFSNGSFSYWGQNFPIAGYPNAVYQYFARPVDIGVSPNNYPTSNHLDFVCGDRSTLFLTNLGTVFGLGEGANGRLGITGANSKSVLTQITTTDLGSRKILKLFHKKSAAFAICDDGTVWAWGANYHCQLGTGRYDWCYWWYGCGCYDVTIPRKIQSFPKAKNPYYYEFALMTYSTAMFYSDGNNLFLAGAGFSEDSRLGTRIIPRYLFRNIQQVKMQFWSPLQRKYPFFTAQNNQTVYIREEHYMGTSKDNLNIVSILGVGYTSQNVPNQGVTSLSIQDKNKMFAYSFFNTHMLTVNTTVYFFGGMLNHTMTNKIISTNSVFGEWTVYNKTLPFPVASGMYALVEDYFYIFGGMTTDNIGNLMPSNKIIRAPLRDILSWEVTTMTLPSSIYAGHTEIIGNNIYIFGGRKFNQEPNSDILMSPLVNMTWTNTYLPLPYPIVDGPVLYDSKNIYMFGGYYATNEKYYANILQANLTNPLYWDDSMNKVPSPVGSRYYSIGCGSVFLLGMQTNRTDTTVNILSSNSNRFCSTHGNCVRGNCVCHNQWTGLNCSIPTCNGIPQGTLGVCSGRGSCIGPDTCNCTNSTLWGSSWCDIPKCDGVLATVNSSVCNGNGACVSPNTCVCNLGWRGERCQVAICYGVSGDDPSVCSGVGACVKPDMCACNIGYYGSNCQSYFSQSIRVKATIDGTDNVIIQGGVLTWQHGAFGAPTGITINGQAFAYTSSYQLGYNTDGFSRVSVTKTTARDTVTISQMPTAQNGWKTIVGVVDNPGGAAAYDFTITISA</sequence>
<dbReference type="InterPro" id="IPR009091">
    <property type="entry name" value="RCC1/BLIP-II"/>
</dbReference>
<dbReference type="Gene3D" id="2.130.10.30">
    <property type="entry name" value="Regulator of chromosome condensation 1/beta-lactamase-inhibitor protein II"/>
    <property type="match status" value="2"/>
</dbReference>
<feature type="repeat" description="RCC1" evidence="4">
    <location>
        <begin position="340"/>
        <end position="396"/>
    </location>
</feature>
<dbReference type="VEuPathDB" id="AmoebaDB:FDP41_003733"/>
<keyword evidence="3" id="KW-1015">Disulfide bond</keyword>
<dbReference type="PANTHER" id="PTHR45982:SF1">
    <property type="entry name" value="REGULATOR OF CHROMOSOME CONDENSATION"/>
    <property type="match status" value="1"/>
</dbReference>
<keyword evidence="6" id="KW-0472">Membrane</keyword>
<keyword evidence="2" id="KW-0677">Repeat</keyword>
<keyword evidence="9" id="KW-1185">Reference proteome</keyword>
<dbReference type="AlphaFoldDB" id="A0A6A5BTK1"/>
<dbReference type="Gene3D" id="2.120.10.80">
    <property type="entry name" value="Kelch-type beta propeller"/>
    <property type="match status" value="1"/>
</dbReference>
<dbReference type="InterPro" id="IPR000408">
    <property type="entry name" value="Reg_chr_condens"/>
</dbReference>
<dbReference type="Proteomes" id="UP000444721">
    <property type="component" value="Unassembled WGS sequence"/>
</dbReference>
<protein>
    <recommendedName>
        <fullName evidence="7">EGF-like domain-containing protein</fullName>
    </recommendedName>
</protein>
<evidence type="ECO:0000256" key="2">
    <source>
        <dbReference type="ARBA" id="ARBA00022737"/>
    </source>
</evidence>
<dbReference type="RefSeq" id="XP_044561793.1">
    <property type="nucleotide sequence ID" value="XM_044707070.1"/>
</dbReference>
<dbReference type="OrthoDB" id="10045365at2759"/>